<dbReference type="RefSeq" id="WP_015858580.1">
    <property type="nucleotide sequence ID" value="NC_012804.1"/>
</dbReference>
<reference evidence="2 3" key="1">
    <citation type="journal article" date="2007" name="Genome Biol.">
        <title>Genome analysis and genome-wide proteomics of Thermococcus gammatolerans, the most radioresistant organism known amongst the Archaea.</title>
        <authorList>
            <person name="Zivanovic Y."/>
            <person name="Armengaud J."/>
            <person name="Lagorce A."/>
            <person name="Leplat C."/>
            <person name="Guerin P."/>
            <person name="Dutertre M."/>
            <person name="Anthouard V."/>
            <person name="Forterre P."/>
            <person name="Wincker P."/>
            <person name="Confalonieri F."/>
        </authorList>
    </citation>
    <scope>NUCLEOTIDE SEQUENCE [LARGE SCALE GENOMIC DNA]</scope>
    <source>
        <strain evidence="3">DSM 15229 / JCM 11827 / EJ3</strain>
    </source>
</reference>
<evidence type="ECO:0000256" key="1">
    <source>
        <dbReference type="SAM" id="Phobius"/>
    </source>
</evidence>
<accession>C5A5F4</accession>
<name>C5A5F4_THEGJ</name>
<keyword evidence="1" id="KW-0812">Transmembrane</keyword>
<protein>
    <submittedName>
        <fullName evidence="2">Uncharacterized protein</fullName>
    </submittedName>
</protein>
<feature type="transmembrane region" description="Helical" evidence="1">
    <location>
        <begin position="6"/>
        <end position="28"/>
    </location>
</feature>
<dbReference type="PaxDb" id="593117-TGAM_0964"/>
<keyword evidence="1" id="KW-0472">Membrane</keyword>
<proteinExistence type="predicted"/>
<evidence type="ECO:0000313" key="3">
    <source>
        <dbReference type="Proteomes" id="UP000001488"/>
    </source>
</evidence>
<dbReference type="OrthoDB" id="84808at2157"/>
<organism evidence="2 3">
    <name type="scientific">Thermococcus gammatolerans (strain DSM 15229 / JCM 11827 / EJ3)</name>
    <dbReference type="NCBI Taxonomy" id="593117"/>
    <lineage>
        <taxon>Archaea</taxon>
        <taxon>Methanobacteriati</taxon>
        <taxon>Methanobacteriota</taxon>
        <taxon>Thermococci</taxon>
        <taxon>Thermococcales</taxon>
        <taxon>Thermococcaceae</taxon>
        <taxon>Thermococcus</taxon>
    </lineage>
</organism>
<evidence type="ECO:0000313" key="2">
    <source>
        <dbReference type="EMBL" id="ACS33466.1"/>
    </source>
</evidence>
<dbReference type="eggNOG" id="arCOG07169">
    <property type="taxonomic scope" value="Archaea"/>
</dbReference>
<dbReference type="Proteomes" id="UP000001488">
    <property type="component" value="Chromosome"/>
</dbReference>
<dbReference type="HOGENOM" id="CLU_2949491_0_0_2"/>
<dbReference type="GeneID" id="54763105"/>
<dbReference type="EMBL" id="CP001398">
    <property type="protein sequence ID" value="ACS33466.1"/>
    <property type="molecule type" value="Genomic_DNA"/>
</dbReference>
<keyword evidence="3" id="KW-1185">Reference proteome</keyword>
<dbReference type="PATRIC" id="fig|593117.10.peg.959"/>
<dbReference type="KEGG" id="tga:TGAM_0964"/>
<gene>
    <name evidence="2" type="ordered locus">TGAM_0964</name>
</gene>
<keyword evidence="1" id="KW-1133">Transmembrane helix</keyword>
<dbReference type="AlphaFoldDB" id="C5A5F4"/>
<dbReference type="STRING" id="593117.TGAM_0964"/>
<sequence>MGLSAGGWALLLVPTLLGIATMLLYGFWDRITGEEYYVDDDILAYDEDLIKQQEGAA</sequence>